<keyword evidence="7" id="KW-0411">Iron-sulfur</keyword>
<reference evidence="10" key="1">
    <citation type="submission" date="2020-10" db="EMBL/GenBank/DDBJ databases">
        <authorList>
            <person name="Gilroy R."/>
        </authorList>
    </citation>
    <scope>NUCLEOTIDE SEQUENCE</scope>
    <source>
        <strain evidence="10">CHK195-12923</strain>
    </source>
</reference>
<keyword evidence="4" id="KW-0479">Metal-binding</keyword>
<comment type="caution">
    <text evidence="10">The sequence shown here is derived from an EMBL/GenBank/DDBJ whole genome shotgun (WGS) entry which is preliminary data.</text>
</comment>
<dbReference type="EMBL" id="DVNE01000009">
    <property type="protein sequence ID" value="HIU61210.1"/>
    <property type="molecule type" value="Genomic_DNA"/>
</dbReference>
<evidence type="ECO:0000256" key="8">
    <source>
        <dbReference type="ARBA" id="ARBA00050776"/>
    </source>
</evidence>
<dbReference type="PANTHER" id="PTHR11601">
    <property type="entry name" value="CYSTEINE DESULFURYLASE FAMILY MEMBER"/>
    <property type="match status" value="1"/>
</dbReference>
<evidence type="ECO:0000313" key="11">
    <source>
        <dbReference type="Proteomes" id="UP000824110"/>
    </source>
</evidence>
<sequence>MIYLDNAATTKPDESCLEVAAQYLKEKFFNPSALYAEGYNLHIELEEARKSILSNIADEDEYELIVTSCGTEADNQAIFCGGRRGNIVTTAGEHAAVYATVLEAGRRGVEARFAPLKADGSVDVEELLKLVDDKTSLVSLIHVNNETGAINDINAIAAAVKAKNPRALFHSDGVQAYAKIPFRLSKDIDMYSLSAHKFGACKGTGALIKRKKLVISPYIWGGGQERGLRSGTENVFGIKMLELAAKKSYAGIAENYKKIRAVNNKLWELLDKDLFRKLSPENGSPYILTVIAEGVRGETILHMCDDEGLIIGTGSACSSNSAKRYSRVILACGVENSLADGVLRLSFCRNTTLEEATQAASILNRIVRADREMMK</sequence>
<dbReference type="InterPro" id="IPR015422">
    <property type="entry name" value="PyrdxlP-dep_Trfase_small"/>
</dbReference>
<dbReference type="GO" id="GO:0046872">
    <property type="term" value="F:metal ion binding"/>
    <property type="evidence" value="ECO:0007669"/>
    <property type="project" value="UniProtKB-KW"/>
</dbReference>
<evidence type="ECO:0000259" key="9">
    <source>
        <dbReference type="Pfam" id="PF00266"/>
    </source>
</evidence>
<gene>
    <name evidence="10" type="ORF">IAB69_00980</name>
</gene>
<dbReference type="GO" id="GO:0051536">
    <property type="term" value="F:iron-sulfur cluster binding"/>
    <property type="evidence" value="ECO:0007669"/>
    <property type="project" value="UniProtKB-KW"/>
</dbReference>
<evidence type="ECO:0000256" key="5">
    <source>
        <dbReference type="ARBA" id="ARBA00022898"/>
    </source>
</evidence>
<evidence type="ECO:0000256" key="4">
    <source>
        <dbReference type="ARBA" id="ARBA00022723"/>
    </source>
</evidence>
<dbReference type="InterPro" id="IPR015421">
    <property type="entry name" value="PyrdxlP-dep_Trfase_major"/>
</dbReference>
<evidence type="ECO:0000256" key="2">
    <source>
        <dbReference type="ARBA" id="ARBA00006490"/>
    </source>
</evidence>
<comment type="cofactor">
    <cofactor evidence="1">
        <name>pyridoxal 5'-phosphate</name>
        <dbReference type="ChEBI" id="CHEBI:597326"/>
    </cofactor>
</comment>
<reference evidence="10" key="2">
    <citation type="journal article" date="2021" name="PeerJ">
        <title>Extensive microbial diversity within the chicken gut microbiome revealed by metagenomics and culture.</title>
        <authorList>
            <person name="Gilroy R."/>
            <person name="Ravi A."/>
            <person name="Getino M."/>
            <person name="Pursley I."/>
            <person name="Horton D.L."/>
            <person name="Alikhan N.F."/>
            <person name="Baker D."/>
            <person name="Gharbi K."/>
            <person name="Hall N."/>
            <person name="Watson M."/>
            <person name="Adriaenssens E.M."/>
            <person name="Foster-Nyarko E."/>
            <person name="Jarju S."/>
            <person name="Secka A."/>
            <person name="Antonio M."/>
            <person name="Oren A."/>
            <person name="Chaudhuri R.R."/>
            <person name="La Ragione R."/>
            <person name="Hildebrand F."/>
            <person name="Pallen M.J."/>
        </authorList>
    </citation>
    <scope>NUCLEOTIDE SEQUENCE</scope>
    <source>
        <strain evidence="10">CHK195-12923</strain>
    </source>
</reference>
<accession>A0A9D1MIQ2</accession>
<evidence type="ECO:0000256" key="6">
    <source>
        <dbReference type="ARBA" id="ARBA00023004"/>
    </source>
</evidence>
<proteinExistence type="inferred from homology"/>
<dbReference type="Pfam" id="PF00266">
    <property type="entry name" value="Aminotran_5"/>
    <property type="match status" value="1"/>
</dbReference>
<comment type="catalytic activity">
    <reaction evidence="8">
        <text>(sulfur carrier)-H + L-cysteine = (sulfur carrier)-SH + L-alanine</text>
        <dbReference type="Rhea" id="RHEA:43892"/>
        <dbReference type="Rhea" id="RHEA-COMP:14737"/>
        <dbReference type="Rhea" id="RHEA-COMP:14739"/>
        <dbReference type="ChEBI" id="CHEBI:29917"/>
        <dbReference type="ChEBI" id="CHEBI:35235"/>
        <dbReference type="ChEBI" id="CHEBI:57972"/>
        <dbReference type="ChEBI" id="CHEBI:64428"/>
        <dbReference type="EC" id="2.8.1.7"/>
    </reaction>
</comment>
<dbReference type="GO" id="GO:0031071">
    <property type="term" value="F:cysteine desulfurase activity"/>
    <property type="evidence" value="ECO:0007669"/>
    <property type="project" value="UniProtKB-EC"/>
</dbReference>
<dbReference type="InterPro" id="IPR016454">
    <property type="entry name" value="Cysteine_dSase"/>
</dbReference>
<evidence type="ECO:0000256" key="7">
    <source>
        <dbReference type="ARBA" id="ARBA00023014"/>
    </source>
</evidence>
<dbReference type="SUPFAM" id="SSF53383">
    <property type="entry name" value="PLP-dependent transferases"/>
    <property type="match status" value="1"/>
</dbReference>
<evidence type="ECO:0000256" key="3">
    <source>
        <dbReference type="ARBA" id="ARBA00022679"/>
    </source>
</evidence>
<organism evidence="10 11">
    <name type="scientific">Candidatus Coproplasma excrementigallinarum</name>
    <dbReference type="NCBI Taxonomy" id="2840747"/>
    <lineage>
        <taxon>Bacteria</taxon>
        <taxon>Bacillati</taxon>
        <taxon>Bacillota</taxon>
        <taxon>Clostridia</taxon>
        <taxon>Eubacteriales</taxon>
        <taxon>Candidatus Coproplasma</taxon>
    </lineage>
</organism>
<dbReference type="AlphaFoldDB" id="A0A9D1MIQ2"/>
<dbReference type="Proteomes" id="UP000824110">
    <property type="component" value="Unassembled WGS sequence"/>
</dbReference>
<dbReference type="Gene3D" id="1.10.260.50">
    <property type="match status" value="1"/>
</dbReference>
<dbReference type="PIRSF" id="PIRSF005572">
    <property type="entry name" value="NifS"/>
    <property type="match status" value="1"/>
</dbReference>
<dbReference type="Gene3D" id="3.40.640.10">
    <property type="entry name" value="Type I PLP-dependent aspartate aminotransferase-like (Major domain)"/>
    <property type="match status" value="1"/>
</dbReference>
<keyword evidence="6" id="KW-0408">Iron</keyword>
<evidence type="ECO:0000256" key="1">
    <source>
        <dbReference type="ARBA" id="ARBA00001933"/>
    </source>
</evidence>
<name>A0A9D1MIQ2_9FIRM</name>
<keyword evidence="3" id="KW-0808">Transferase</keyword>
<comment type="similarity">
    <text evidence="2">Belongs to the class-V pyridoxal-phosphate-dependent aminotransferase family. NifS/IscS subfamily.</text>
</comment>
<keyword evidence="5" id="KW-0663">Pyridoxal phosphate</keyword>
<feature type="domain" description="Aminotransferase class V" evidence="9">
    <location>
        <begin position="2"/>
        <end position="356"/>
    </location>
</feature>
<evidence type="ECO:0000313" key="10">
    <source>
        <dbReference type="EMBL" id="HIU61210.1"/>
    </source>
</evidence>
<dbReference type="InterPro" id="IPR000192">
    <property type="entry name" value="Aminotrans_V_dom"/>
</dbReference>
<protein>
    <submittedName>
        <fullName evidence="10">Cysteine desulfurase</fullName>
    </submittedName>
</protein>
<dbReference type="Gene3D" id="3.90.1150.10">
    <property type="entry name" value="Aspartate Aminotransferase, domain 1"/>
    <property type="match status" value="1"/>
</dbReference>
<dbReference type="InterPro" id="IPR015424">
    <property type="entry name" value="PyrdxlP-dep_Trfase"/>
</dbReference>
<dbReference type="PANTHER" id="PTHR11601:SF34">
    <property type="entry name" value="CYSTEINE DESULFURASE"/>
    <property type="match status" value="1"/>
</dbReference>